<accession>A0A9P9BT57</accession>
<name>A0A9P9BT57_9PEZI</name>
<sequence>MSSSSFWSSIRARLQRLRRKKLSEVEKRHVPASADSGKVIDDNVPPPEAQKHTLTLDERLPVWTIENTKLHEFHPQGLEVDDDDDASVPYNSENPYVTNPVEALQVAQTERSWHNYKPGAKYYVPNDKTEMGRLDRQHIIWTSVLDGDLVKAPIENAKTVLDLGTGSGVWATDYARRHPESEVLGIDLSKPTPSETPPNCKFEEVDFTDPWTYTQKFDLIHGRLIFLGQSDPKLSLQRAFDQLAPGGYLEHQELYGVPLDMDGSMRGRHMESFFFDTVVASRKLGNDMMAMPQYAGWMREIGFEDVTELHYGLPLNPSWPKGDKYKSIGAMQQANLELAIGGLYTRMLTMGLGWTPEQAAEGIAKAIEDFKSPDVHAYWPIFVVYGRKPLSTAAT</sequence>
<gene>
    <name evidence="3" type="ORF">B0I36DRAFT_535</name>
</gene>
<organism evidence="3 4">
    <name type="scientific">Microdochium trichocladiopsis</name>
    <dbReference type="NCBI Taxonomy" id="1682393"/>
    <lineage>
        <taxon>Eukaryota</taxon>
        <taxon>Fungi</taxon>
        <taxon>Dikarya</taxon>
        <taxon>Ascomycota</taxon>
        <taxon>Pezizomycotina</taxon>
        <taxon>Sordariomycetes</taxon>
        <taxon>Xylariomycetidae</taxon>
        <taxon>Xylariales</taxon>
        <taxon>Microdochiaceae</taxon>
        <taxon>Microdochium</taxon>
    </lineage>
</organism>
<protein>
    <submittedName>
        <fullName evidence="3">S-adenosyl-L-methionine-dependent methyltransferase</fullName>
    </submittedName>
</protein>
<evidence type="ECO:0000256" key="1">
    <source>
        <dbReference type="ARBA" id="ARBA00038158"/>
    </source>
</evidence>
<dbReference type="OrthoDB" id="2013972at2759"/>
<keyword evidence="3" id="KW-0808">Transferase</keyword>
<dbReference type="CDD" id="cd02440">
    <property type="entry name" value="AdoMet_MTases"/>
    <property type="match status" value="1"/>
</dbReference>
<dbReference type="Gene3D" id="3.40.50.150">
    <property type="entry name" value="Vaccinia Virus protein VP39"/>
    <property type="match status" value="1"/>
</dbReference>
<dbReference type="EMBL" id="JAGTJQ010000001">
    <property type="protein sequence ID" value="KAH7039626.1"/>
    <property type="molecule type" value="Genomic_DNA"/>
</dbReference>
<proteinExistence type="inferred from homology"/>
<evidence type="ECO:0000256" key="2">
    <source>
        <dbReference type="SAM" id="MobiDB-lite"/>
    </source>
</evidence>
<dbReference type="PANTHER" id="PTHR43591:SF24">
    <property type="entry name" value="2-METHOXY-6-POLYPRENYL-1,4-BENZOQUINOL METHYLASE, MITOCHONDRIAL"/>
    <property type="match status" value="1"/>
</dbReference>
<dbReference type="SUPFAM" id="SSF53335">
    <property type="entry name" value="S-adenosyl-L-methionine-dependent methyltransferases"/>
    <property type="match status" value="1"/>
</dbReference>
<evidence type="ECO:0000313" key="4">
    <source>
        <dbReference type="Proteomes" id="UP000756346"/>
    </source>
</evidence>
<dbReference type="RefSeq" id="XP_046017681.1">
    <property type="nucleotide sequence ID" value="XM_046162998.1"/>
</dbReference>
<dbReference type="Pfam" id="PF13489">
    <property type="entry name" value="Methyltransf_23"/>
    <property type="match status" value="1"/>
</dbReference>
<keyword evidence="4" id="KW-1185">Reference proteome</keyword>
<comment type="caution">
    <text evidence="3">The sequence shown here is derived from an EMBL/GenBank/DDBJ whole genome shotgun (WGS) entry which is preliminary data.</text>
</comment>
<dbReference type="AlphaFoldDB" id="A0A9P9BT57"/>
<keyword evidence="3" id="KW-0489">Methyltransferase</keyword>
<dbReference type="InterPro" id="IPR029063">
    <property type="entry name" value="SAM-dependent_MTases_sf"/>
</dbReference>
<dbReference type="Proteomes" id="UP000756346">
    <property type="component" value="Unassembled WGS sequence"/>
</dbReference>
<dbReference type="PANTHER" id="PTHR43591">
    <property type="entry name" value="METHYLTRANSFERASE"/>
    <property type="match status" value="1"/>
</dbReference>
<dbReference type="GO" id="GO:0032259">
    <property type="term" value="P:methylation"/>
    <property type="evidence" value="ECO:0007669"/>
    <property type="project" value="UniProtKB-KW"/>
</dbReference>
<reference evidence="3" key="1">
    <citation type="journal article" date="2021" name="Nat. Commun.">
        <title>Genetic determinants of endophytism in the Arabidopsis root mycobiome.</title>
        <authorList>
            <person name="Mesny F."/>
            <person name="Miyauchi S."/>
            <person name="Thiergart T."/>
            <person name="Pickel B."/>
            <person name="Atanasova L."/>
            <person name="Karlsson M."/>
            <person name="Huettel B."/>
            <person name="Barry K.W."/>
            <person name="Haridas S."/>
            <person name="Chen C."/>
            <person name="Bauer D."/>
            <person name="Andreopoulos W."/>
            <person name="Pangilinan J."/>
            <person name="LaButti K."/>
            <person name="Riley R."/>
            <person name="Lipzen A."/>
            <person name="Clum A."/>
            <person name="Drula E."/>
            <person name="Henrissat B."/>
            <person name="Kohler A."/>
            <person name="Grigoriev I.V."/>
            <person name="Martin F.M."/>
            <person name="Hacquard S."/>
        </authorList>
    </citation>
    <scope>NUCLEOTIDE SEQUENCE</scope>
    <source>
        <strain evidence="3">MPI-CAGE-CH-0230</strain>
    </source>
</reference>
<dbReference type="GeneID" id="70192544"/>
<comment type="similarity">
    <text evidence="1">Belongs to the methyltransferase superfamily. LaeA methyltransferase family.</text>
</comment>
<feature type="region of interest" description="Disordered" evidence="2">
    <location>
        <begin position="25"/>
        <end position="46"/>
    </location>
</feature>
<evidence type="ECO:0000313" key="3">
    <source>
        <dbReference type="EMBL" id="KAH7039626.1"/>
    </source>
</evidence>
<dbReference type="GO" id="GO:0008168">
    <property type="term" value="F:methyltransferase activity"/>
    <property type="evidence" value="ECO:0007669"/>
    <property type="project" value="UniProtKB-KW"/>
</dbReference>